<gene>
    <name evidence="1" type="ORF">NP603_13950</name>
</gene>
<dbReference type="RefSeq" id="WP_256611512.1">
    <property type="nucleotide sequence ID" value="NZ_JANIBM010000019.1"/>
</dbReference>
<dbReference type="Proteomes" id="UP001524569">
    <property type="component" value="Unassembled WGS sequence"/>
</dbReference>
<reference evidence="1 2" key="1">
    <citation type="submission" date="2022-07" db="EMBL/GenBank/DDBJ databases">
        <title>Methylomonas rivi sp. nov., Methylomonas rosea sp. nov., Methylomonas aureus sp. nov. and Methylomonas subterranea sp. nov., four novel methanotrophs isolated from a freshwater creek and the deep terrestrial subsurface.</title>
        <authorList>
            <person name="Abin C."/>
            <person name="Sankaranarayanan K."/>
            <person name="Garner C."/>
            <person name="Sindelar R."/>
            <person name="Kotary K."/>
            <person name="Garner R."/>
            <person name="Barclay S."/>
            <person name="Lawson P."/>
            <person name="Krumholz L."/>
        </authorList>
    </citation>
    <scope>NUCLEOTIDE SEQUENCE [LARGE SCALE GENOMIC DNA]</scope>
    <source>
        <strain evidence="1 2">SURF-1</strain>
    </source>
</reference>
<comment type="caution">
    <text evidence="1">The sequence shown here is derived from an EMBL/GenBank/DDBJ whole genome shotgun (WGS) entry which is preliminary data.</text>
</comment>
<protein>
    <submittedName>
        <fullName evidence="1">Uncharacterized protein</fullName>
    </submittedName>
</protein>
<dbReference type="EMBL" id="JANIBM010000019">
    <property type="protein sequence ID" value="MCQ8182221.1"/>
    <property type="molecule type" value="Genomic_DNA"/>
</dbReference>
<keyword evidence="2" id="KW-1185">Reference proteome</keyword>
<organism evidence="1 2">
    <name type="scientific">Methylomonas aurea</name>
    <dbReference type="NCBI Taxonomy" id="2952224"/>
    <lineage>
        <taxon>Bacteria</taxon>
        <taxon>Pseudomonadati</taxon>
        <taxon>Pseudomonadota</taxon>
        <taxon>Gammaproteobacteria</taxon>
        <taxon>Methylococcales</taxon>
        <taxon>Methylococcaceae</taxon>
        <taxon>Methylomonas</taxon>
    </lineage>
</organism>
<proteinExistence type="predicted"/>
<sequence length="141" mass="14551">MTTQAADKFRTYALHGSETDNDVPAIASDIIYEGSAVGENGSGYFRPLVAGDPFAGFCLINCDNSSGAAGAKNIHVRAKGVAVLNVTGVTAVTDEGSTVYASDDDTFTLTAGSNSAIGKIIRYISGTQVEVAFEAASFRSL</sequence>
<accession>A0ABT1UJ00</accession>
<evidence type="ECO:0000313" key="2">
    <source>
        <dbReference type="Proteomes" id="UP001524569"/>
    </source>
</evidence>
<name>A0ABT1UJ00_9GAMM</name>
<evidence type="ECO:0000313" key="1">
    <source>
        <dbReference type="EMBL" id="MCQ8182221.1"/>
    </source>
</evidence>